<keyword evidence="1" id="KW-0472">Membrane</keyword>
<keyword evidence="1" id="KW-0812">Transmembrane</keyword>
<keyword evidence="3" id="KW-1185">Reference proteome</keyword>
<feature type="transmembrane region" description="Helical" evidence="1">
    <location>
        <begin position="6"/>
        <end position="25"/>
    </location>
</feature>
<evidence type="ECO:0000313" key="2">
    <source>
        <dbReference type="EMBL" id="EGN57966.1"/>
    </source>
</evidence>
<dbReference type="Proteomes" id="UP000002772">
    <property type="component" value="Unassembled WGS sequence"/>
</dbReference>
<keyword evidence="1" id="KW-1133">Transmembrane helix</keyword>
<protein>
    <submittedName>
        <fullName evidence="2">Uncharacterized protein</fullName>
    </submittedName>
</protein>
<dbReference type="AlphaFoldDB" id="F8NBK4"/>
<evidence type="ECO:0000313" key="3">
    <source>
        <dbReference type="Proteomes" id="UP000002772"/>
    </source>
</evidence>
<name>F8NBK4_9BACT</name>
<evidence type="ECO:0000256" key="1">
    <source>
        <dbReference type="SAM" id="Phobius"/>
    </source>
</evidence>
<proteinExistence type="predicted"/>
<organism evidence="2 3">
    <name type="scientific">Hallella multisaccharivorax DSM 17128</name>
    <dbReference type="NCBI Taxonomy" id="688246"/>
    <lineage>
        <taxon>Bacteria</taxon>
        <taxon>Pseudomonadati</taxon>
        <taxon>Bacteroidota</taxon>
        <taxon>Bacteroidia</taxon>
        <taxon>Bacteroidales</taxon>
        <taxon>Prevotellaceae</taxon>
        <taxon>Hallella</taxon>
    </lineage>
</organism>
<gene>
    <name evidence="2" type="ORF">Premu_2612</name>
</gene>
<dbReference type="HOGENOM" id="CLU_221401_0_0_10"/>
<accession>F8NBK4</accession>
<reference evidence="3" key="1">
    <citation type="journal article" date="2011" name="Stand. Genomic Sci.">
        <title>Non-contiguous finished genome sequence of the opportunistic oral pathogen Prevotella multisaccharivorax type strain (PPPA20).</title>
        <authorList>
            <person name="Pati A."/>
            <person name="Gronow S."/>
            <person name="Lu M."/>
            <person name="Lapidus A."/>
            <person name="Nolan M."/>
            <person name="Lucas S."/>
            <person name="Hammon N."/>
            <person name="Deshpande S."/>
            <person name="Cheng J.F."/>
            <person name="Tapia R."/>
            <person name="Han C."/>
            <person name="Goodwin L."/>
            <person name="Pitluck S."/>
            <person name="Liolios K."/>
            <person name="Pagani I."/>
            <person name="Mavromatis K."/>
            <person name="Mikhailova N."/>
            <person name="Huntemann M."/>
            <person name="Chen A."/>
            <person name="Palaniappan K."/>
            <person name="Land M."/>
            <person name="Hauser L."/>
            <person name="Detter J.C."/>
            <person name="Brambilla E.M."/>
            <person name="Rohde M."/>
            <person name="Goker M."/>
            <person name="Woyke T."/>
            <person name="Bristow J."/>
            <person name="Eisen J.A."/>
            <person name="Markowitz V."/>
            <person name="Hugenholtz P."/>
            <person name="Kyrpides N.C."/>
            <person name="Klenk H.P."/>
            <person name="Ivanova N."/>
        </authorList>
    </citation>
    <scope>NUCLEOTIDE SEQUENCE [LARGE SCALE GENOMIC DNA]</scope>
    <source>
        <strain evidence="3">DSM 17128</strain>
    </source>
</reference>
<sequence>MMSLTTFAAMAALMFIGISLLALMMDRNAR</sequence>
<dbReference type="EMBL" id="GL945017">
    <property type="protein sequence ID" value="EGN57966.1"/>
    <property type="molecule type" value="Genomic_DNA"/>
</dbReference>